<gene>
    <name evidence="1" type="ORF">ETSY2_01220</name>
</gene>
<organism evidence="1 2">
    <name type="scientific">Candidatus Entotheonella gemina</name>
    <dbReference type="NCBI Taxonomy" id="1429439"/>
    <lineage>
        <taxon>Bacteria</taxon>
        <taxon>Pseudomonadati</taxon>
        <taxon>Nitrospinota/Tectimicrobiota group</taxon>
        <taxon>Candidatus Tectimicrobiota</taxon>
        <taxon>Candidatus Entotheonellia</taxon>
        <taxon>Candidatus Entotheonellales</taxon>
        <taxon>Candidatus Entotheonellaceae</taxon>
        <taxon>Candidatus Entotheonella</taxon>
    </lineage>
</organism>
<evidence type="ECO:0000313" key="1">
    <source>
        <dbReference type="EMBL" id="ETX09145.1"/>
    </source>
</evidence>
<evidence type="ECO:0000313" key="2">
    <source>
        <dbReference type="Proteomes" id="UP000019140"/>
    </source>
</evidence>
<keyword evidence="2" id="KW-1185">Reference proteome</keyword>
<dbReference type="HOGENOM" id="CLU_3150700_0_0_7"/>
<dbReference type="AlphaFoldDB" id="W4MG26"/>
<sequence>MFPVEADAGLLGVLNLANVRDRAVRARANFSAVGAEKAGILALHCGRP</sequence>
<proteinExistence type="predicted"/>
<protein>
    <submittedName>
        <fullName evidence="1">Uncharacterized protein</fullName>
    </submittedName>
</protein>
<name>W4MG26_9BACT</name>
<comment type="caution">
    <text evidence="1">The sequence shown here is derived from an EMBL/GenBank/DDBJ whole genome shotgun (WGS) entry which is preliminary data.</text>
</comment>
<accession>W4MG26</accession>
<dbReference type="Proteomes" id="UP000019140">
    <property type="component" value="Unassembled WGS sequence"/>
</dbReference>
<reference evidence="1 2" key="1">
    <citation type="journal article" date="2014" name="Nature">
        <title>An environmental bacterial taxon with a large and distinct metabolic repertoire.</title>
        <authorList>
            <person name="Wilson M.C."/>
            <person name="Mori T."/>
            <person name="Ruckert C."/>
            <person name="Uria A.R."/>
            <person name="Helf M.J."/>
            <person name="Takada K."/>
            <person name="Gernert C."/>
            <person name="Steffens U.A."/>
            <person name="Heycke N."/>
            <person name="Schmitt S."/>
            <person name="Rinke C."/>
            <person name="Helfrich E.J."/>
            <person name="Brachmann A.O."/>
            <person name="Gurgui C."/>
            <person name="Wakimoto T."/>
            <person name="Kracht M."/>
            <person name="Crusemann M."/>
            <person name="Hentschel U."/>
            <person name="Abe I."/>
            <person name="Matsunaga S."/>
            <person name="Kalinowski J."/>
            <person name="Takeyama H."/>
            <person name="Piel J."/>
        </authorList>
    </citation>
    <scope>NUCLEOTIDE SEQUENCE [LARGE SCALE GENOMIC DNA]</scope>
    <source>
        <strain evidence="2">TSY2</strain>
    </source>
</reference>
<dbReference type="EMBL" id="AZHX01000043">
    <property type="protein sequence ID" value="ETX09145.1"/>
    <property type="molecule type" value="Genomic_DNA"/>
</dbReference>